<sequence length="51" mass="5841">MQKSDLPFGSEFSPTQIDLSIVLELVKQYEGDQARFEEAIHKKVFCPKLAQ</sequence>
<protein>
    <submittedName>
        <fullName evidence="1">Uncharacterized protein</fullName>
    </submittedName>
</protein>
<dbReference type="HOGENOM" id="CLU_3095946_0_0_0"/>
<name>A0A081BVJ5_VECG1</name>
<proteinExistence type="predicted"/>
<dbReference type="STRING" id="1499967.U27_03312"/>
<organism evidence="1">
    <name type="scientific">Vecturithrix granuli</name>
    <dbReference type="NCBI Taxonomy" id="1499967"/>
    <lineage>
        <taxon>Bacteria</taxon>
        <taxon>Candidatus Moduliflexota</taxon>
        <taxon>Candidatus Vecturitrichia</taxon>
        <taxon>Candidatus Vecturitrichales</taxon>
        <taxon>Candidatus Vecturitrichaceae</taxon>
        <taxon>Candidatus Vecturithrix</taxon>
    </lineage>
</organism>
<reference evidence="1" key="1">
    <citation type="journal article" date="2015" name="PeerJ">
        <title>First genomic representation of candidate bacterial phylum KSB3 points to enhanced environmental sensing as a trigger of wastewater bulking.</title>
        <authorList>
            <person name="Sekiguchi Y."/>
            <person name="Ohashi A."/>
            <person name="Parks D.H."/>
            <person name="Yamauchi T."/>
            <person name="Tyson G.W."/>
            <person name="Hugenholtz P."/>
        </authorList>
    </citation>
    <scope>NUCLEOTIDE SEQUENCE [LARGE SCALE GENOMIC DNA]</scope>
</reference>
<evidence type="ECO:0000313" key="2">
    <source>
        <dbReference type="Proteomes" id="UP000030661"/>
    </source>
</evidence>
<dbReference type="EMBL" id="DF820464">
    <property type="protein sequence ID" value="GAK56350.1"/>
    <property type="molecule type" value="Genomic_DNA"/>
</dbReference>
<dbReference type="AlphaFoldDB" id="A0A081BVJ5"/>
<accession>A0A081BVJ5</accession>
<keyword evidence="2" id="KW-1185">Reference proteome</keyword>
<evidence type="ECO:0000313" key="1">
    <source>
        <dbReference type="EMBL" id="GAK56350.1"/>
    </source>
</evidence>
<dbReference type="Proteomes" id="UP000030661">
    <property type="component" value="Unassembled WGS sequence"/>
</dbReference>
<gene>
    <name evidence="1" type="ORF">U27_03312</name>
</gene>